<evidence type="ECO:0000256" key="13">
    <source>
        <dbReference type="PIRSR" id="PIRSR618044-1"/>
    </source>
</evidence>
<gene>
    <name evidence="18" type="ORF">BCF33_0302</name>
</gene>
<evidence type="ECO:0000256" key="2">
    <source>
        <dbReference type="ARBA" id="ARBA00004752"/>
    </source>
</evidence>
<dbReference type="GO" id="GO:0008360">
    <property type="term" value="P:regulation of cell shape"/>
    <property type="evidence" value="ECO:0007669"/>
    <property type="project" value="UniProtKB-KW"/>
</dbReference>
<dbReference type="GO" id="GO:0009252">
    <property type="term" value="P:peptidoglycan biosynthetic process"/>
    <property type="evidence" value="ECO:0007669"/>
    <property type="project" value="UniProtKB-UniPathway"/>
</dbReference>
<evidence type="ECO:0000256" key="15">
    <source>
        <dbReference type="RuleBase" id="RU004016"/>
    </source>
</evidence>
<accession>A0A2T0X710</accession>
<feature type="active site" description="Acyl-ester intermediate" evidence="13">
    <location>
        <position position="51"/>
    </location>
</feature>
<feature type="signal peptide" evidence="16">
    <location>
        <begin position="1"/>
        <end position="18"/>
    </location>
</feature>
<evidence type="ECO:0000259" key="17">
    <source>
        <dbReference type="SMART" id="SM00936"/>
    </source>
</evidence>
<dbReference type="EMBL" id="PVTT01000001">
    <property type="protein sequence ID" value="PRY94707.1"/>
    <property type="molecule type" value="Genomic_DNA"/>
</dbReference>
<dbReference type="PANTHER" id="PTHR21581">
    <property type="entry name" value="D-ALANYL-D-ALANINE CARBOXYPEPTIDASE"/>
    <property type="match status" value="1"/>
</dbReference>
<evidence type="ECO:0000256" key="3">
    <source>
        <dbReference type="ARBA" id="ARBA00007164"/>
    </source>
</evidence>
<feature type="chain" id="PRO_5015405225" description="serine-type D-Ala-D-Ala carboxypeptidase" evidence="16">
    <location>
        <begin position="19"/>
        <end position="399"/>
    </location>
</feature>
<dbReference type="Gene3D" id="3.40.710.10">
    <property type="entry name" value="DD-peptidase/beta-lactamase superfamily"/>
    <property type="match status" value="1"/>
</dbReference>
<organism evidence="18 19">
    <name type="scientific">Hasllibacter halocynthiae</name>
    <dbReference type="NCBI Taxonomy" id="595589"/>
    <lineage>
        <taxon>Bacteria</taxon>
        <taxon>Pseudomonadati</taxon>
        <taxon>Pseudomonadota</taxon>
        <taxon>Alphaproteobacteria</taxon>
        <taxon>Rhodobacterales</taxon>
        <taxon>Roseobacteraceae</taxon>
        <taxon>Hasllibacter</taxon>
    </lineage>
</organism>
<keyword evidence="6" id="KW-0645">Protease</keyword>
<dbReference type="Gene3D" id="2.60.410.10">
    <property type="entry name" value="D-Ala-D-Ala carboxypeptidase, C-terminal domain"/>
    <property type="match status" value="1"/>
</dbReference>
<comment type="caution">
    <text evidence="18">The sequence shown here is derived from an EMBL/GenBank/DDBJ whole genome shotgun (WGS) entry which is preliminary data.</text>
</comment>
<evidence type="ECO:0000256" key="14">
    <source>
        <dbReference type="PIRSR" id="PIRSR618044-2"/>
    </source>
</evidence>
<keyword evidence="5 18" id="KW-0121">Carboxypeptidase</keyword>
<name>A0A2T0X710_9RHOB</name>
<dbReference type="PANTHER" id="PTHR21581:SF6">
    <property type="entry name" value="TRAFFICKING PROTEIN PARTICLE COMPLEX SUBUNIT 12"/>
    <property type="match status" value="1"/>
</dbReference>
<feature type="binding site" evidence="14">
    <location>
        <position position="216"/>
    </location>
    <ligand>
        <name>substrate</name>
    </ligand>
</feature>
<dbReference type="AlphaFoldDB" id="A0A2T0X710"/>
<dbReference type="InterPro" id="IPR015956">
    <property type="entry name" value="Peniciliin-bd_prot_C_sf"/>
</dbReference>
<protein>
    <recommendedName>
        <fullName evidence="4">serine-type D-Ala-D-Ala carboxypeptidase</fullName>
        <ecNumber evidence="4">3.4.16.4</ecNumber>
    </recommendedName>
</protein>
<evidence type="ECO:0000256" key="16">
    <source>
        <dbReference type="SAM" id="SignalP"/>
    </source>
</evidence>
<feature type="active site" description="Proton acceptor" evidence="13">
    <location>
        <position position="54"/>
    </location>
</feature>
<dbReference type="InterPro" id="IPR001967">
    <property type="entry name" value="Peptidase_S11_N"/>
</dbReference>
<dbReference type="Pfam" id="PF00768">
    <property type="entry name" value="Peptidase_S11"/>
    <property type="match status" value="1"/>
</dbReference>
<dbReference type="GO" id="GO:0071555">
    <property type="term" value="P:cell wall organization"/>
    <property type="evidence" value="ECO:0007669"/>
    <property type="project" value="UniProtKB-KW"/>
</dbReference>
<evidence type="ECO:0000256" key="1">
    <source>
        <dbReference type="ARBA" id="ARBA00003217"/>
    </source>
</evidence>
<dbReference type="RefSeq" id="WP_106159177.1">
    <property type="nucleotide sequence ID" value="NZ_PVTT01000001.1"/>
</dbReference>
<dbReference type="InterPro" id="IPR018044">
    <property type="entry name" value="Peptidase_S11"/>
</dbReference>
<keyword evidence="8" id="KW-0378">Hydrolase</keyword>
<dbReference type="InterPro" id="IPR012338">
    <property type="entry name" value="Beta-lactam/transpept-like"/>
</dbReference>
<proteinExistence type="inferred from homology"/>
<dbReference type="OrthoDB" id="9795979at2"/>
<evidence type="ECO:0000256" key="8">
    <source>
        <dbReference type="ARBA" id="ARBA00022801"/>
    </source>
</evidence>
<evidence type="ECO:0000313" key="18">
    <source>
        <dbReference type="EMBL" id="PRY94707.1"/>
    </source>
</evidence>
<keyword evidence="19" id="KW-1185">Reference proteome</keyword>
<evidence type="ECO:0000256" key="6">
    <source>
        <dbReference type="ARBA" id="ARBA00022670"/>
    </source>
</evidence>
<comment type="pathway">
    <text evidence="2">Cell wall biogenesis; peptidoglycan biosynthesis.</text>
</comment>
<comment type="catalytic activity">
    <reaction evidence="12">
        <text>Preferential cleavage: (Ac)2-L-Lys-D-Ala-|-D-Ala. Also transpeptidation of peptidyl-alanyl moieties that are N-acyl substituents of D-alanine.</text>
        <dbReference type="EC" id="3.4.16.4"/>
    </reaction>
</comment>
<feature type="domain" description="Peptidase S11 D-Ala-D-Ala carboxypeptidase A C-terminal" evidence="17">
    <location>
        <begin position="266"/>
        <end position="356"/>
    </location>
</feature>
<dbReference type="Proteomes" id="UP000238801">
    <property type="component" value="Unassembled WGS sequence"/>
</dbReference>
<dbReference type="EC" id="3.4.16.4" evidence="4"/>
<evidence type="ECO:0000256" key="11">
    <source>
        <dbReference type="ARBA" id="ARBA00023316"/>
    </source>
</evidence>
<dbReference type="SUPFAM" id="SSF56601">
    <property type="entry name" value="beta-lactamase/transpeptidase-like"/>
    <property type="match status" value="1"/>
</dbReference>
<keyword evidence="11" id="KW-0961">Cell wall biogenesis/degradation</keyword>
<keyword evidence="10" id="KW-0573">Peptidoglycan synthesis</keyword>
<keyword evidence="9" id="KW-0133">Cell shape</keyword>
<dbReference type="Pfam" id="PF07943">
    <property type="entry name" value="PBP5_C"/>
    <property type="match status" value="1"/>
</dbReference>
<comment type="similarity">
    <text evidence="3 15">Belongs to the peptidase S11 family.</text>
</comment>
<dbReference type="SMART" id="SM00936">
    <property type="entry name" value="PBP5_C"/>
    <property type="match status" value="1"/>
</dbReference>
<evidence type="ECO:0000256" key="9">
    <source>
        <dbReference type="ARBA" id="ARBA00022960"/>
    </source>
</evidence>
<dbReference type="GO" id="GO:0006508">
    <property type="term" value="P:proteolysis"/>
    <property type="evidence" value="ECO:0007669"/>
    <property type="project" value="UniProtKB-KW"/>
</dbReference>
<keyword evidence="7 16" id="KW-0732">Signal</keyword>
<reference evidence="18 19" key="1">
    <citation type="submission" date="2018-03" db="EMBL/GenBank/DDBJ databases">
        <title>Genomic Encyclopedia of Archaeal and Bacterial Type Strains, Phase II (KMG-II): from individual species to whole genera.</title>
        <authorList>
            <person name="Goeker M."/>
        </authorList>
    </citation>
    <scope>NUCLEOTIDE SEQUENCE [LARGE SCALE GENOMIC DNA]</scope>
    <source>
        <strain evidence="18 19">DSM 29318</strain>
    </source>
</reference>
<evidence type="ECO:0000313" key="19">
    <source>
        <dbReference type="Proteomes" id="UP000238801"/>
    </source>
</evidence>
<evidence type="ECO:0000256" key="4">
    <source>
        <dbReference type="ARBA" id="ARBA00012448"/>
    </source>
</evidence>
<evidence type="ECO:0000256" key="10">
    <source>
        <dbReference type="ARBA" id="ARBA00022984"/>
    </source>
</evidence>
<dbReference type="GO" id="GO:0009002">
    <property type="term" value="F:serine-type D-Ala-D-Ala carboxypeptidase activity"/>
    <property type="evidence" value="ECO:0007669"/>
    <property type="project" value="UniProtKB-EC"/>
</dbReference>
<comment type="function">
    <text evidence="1">Removes C-terminal D-alanyl residues from sugar-peptide cell wall precursors.</text>
</comment>
<dbReference type="PRINTS" id="PR00725">
    <property type="entry name" value="DADACBPTASE1"/>
</dbReference>
<dbReference type="SUPFAM" id="SSF69189">
    <property type="entry name" value="Penicillin-binding protein associated domain"/>
    <property type="match status" value="1"/>
</dbReference>
<dbReference type="InterPro" id="IPR037167">
    <property type="entry name" value="Peptidase_S11_C_sf"/>
</dbReference>
<feature type="active site" evidence="13">
    <location>
        <position position="111"/>
    </location>
</feature>
<dbReference type="UniPathway" id="UPA00219"/>
<dbReference type="InterPro" id="IPR012907">
    <property type="entry name" value="Peptidase_S11_C"/>
</dbReference>
<evidence type="ECO:0000256" key="12">
    <source>
        <dbReference type="ARBA" id="ARBA00034000"/>
    </source>
</evidence>
<sequence>MLRTLLAAAIALTPLASAAFDTEARAAYVRDITTDTVLMDLDADTPLPPASMSKLMTLYMLFDALRDGRVQLDDTFGVSARAAAMGGSSMFLTERDRPTVEELIRGVSVQSGNDATVVIAEGLAGTEEAFARQMTDVARDLGMTNSTFVNASGWPHPDHRMSLRDLGILAEALITEFPDYYPYLGETTFAYDGRVPSNHNNRNPLLYLDIGADGLKTGHTQEAGYGLVGSAAQGDRRIVFVITGLDSGQARADESERLVNWAFRQFVERDLVDAGTRLAEAEVSLGDVPSVGLVVGEDVTLLVSALAQDEIAAEIVYDGPLAAPIAAGDPVGELVITRDELPEHRVPVYAEADVAAGGPMARMTLAARLLAGDLIARTGLVDGPEGDAVAAPEVEGAGG</sequence>
<evidence type="ECO:0000256" key="7">
    <source>
        <dbReference type="ARBA" id="ARBA00022729"/>
    </source>
</evidence>
<evidence type="ECO:0000256" key="5">
    <source>
        <dbReference type="ARBA" id="ARBA00022645"/>
    </source>
</evidence>